<dbReference type="SUPFAM" id="SSF50447">
    <property type="entry name" value="Translation proteins"/>
    <property type="match status" value="2"/>
</dbReference>
<dbReference type="FunFam" id="2.40.30.10:FF:000008">
    <property type="entry name" value="Translation initiation factor IF-2"/>
    <property type="match status" value="1"/>
</dbReference>
<feature type="binding site" evidence="8">
    <location>
        <begin position="507"/>
        <end position="510"/>
    </location>
    <ligand>
        <name>GTP</name>
        <dbReference type="ChEBI" id="CHEBI:37565"/>
    </ligand>
</feature>
<dbReference type="InterPro" id="IPR015760">
    <property type="entry name" value="TIF_IF2"/>
</dbReference>
<feature type="binding site" evidence="8">
    <location>
        <begin position="453"/>
        <end position="457"/>
    </location>
    <ligand>
        <name>GTP</name>
        <dbReference type="ChEBI" id="CHEBI:37565"/>
    </ligand>
</feature>
<dbReference type="PROSITE" id="PS51722">
    <property type="entry name" value="G_TR_2"/>
    <property type="match status" value="1"/>
</dbReference>
<comment type="function">
    <text evidence="8 9">One of the essential components for the initiation of protein synthesis. Protects formylmethionyl-tRNA from spontaneous hydrolysis and promotes its binding to the 30S ribosomal subunits. Also involved in the hydrolysis of GTP during the formation of the 70S ribosomal complex.</text>
</comment>
<evidence type="ECO:0000256" key="2">
    <source>
        <dbReference type="ARBA" id="ARBA00020675"/>
    </source>
</evidence>
<dbReference type="Pfam" id="PF22042">
    <property type="entry name" value="EF-G_D2"/>
    <property type="match status" value="1"/>
</dbReference>
<evidence type="ECO:0000256" key="5">
    <source>
        <dbReference type="ARBA" id="ARBA00022741"/>
    </source>
</evidence>
<dbReference type="CDD" id="cd03692">
    <property type="entry name" value="mtIF2_IVc"/>
    <property type="match status" value="1"/>
</dbReference>
<dbReference type="InterPro" id="IPR009000">
    <property type="entry name" value="Transl_B-barrel_sf"/>
</dbReference>
<dbReference type="InterPro" id="IPR005225">
    <property type="entry name" value="Small_GTP-bd"/>
</dbReference>
<dbReference type="FunFam" id="2.40.30.10:FF:000007">
    <property type="entry name" value="Translation initiation factor IF-2"/>
    <property type="match status" value="1"/>
</dbReference>
<evidence type="ECO:0000256" key="3">
    <source>
        <dbReference type="ARBA" id="ARBA00022490"/>
    </source>
</evidence>
<organism evidence="12 13">
    <name type="scientific">Candidatus Thiomargarita nelsonii</name>
    <dbReference type="NCBI Taxonomy" id="1003181"/>
    <lineage>
        <taxon>Bacteria</taxon>
        <taxon>Pseudomonadati</taxon>
        <taxon>Pseudomonadota</taxon>
        <taxon>Gammaproteobacteria</taxon>
        <taxon>Thiotrichales</taxon>
        <taxon>Thiotrichaceae</taxon>
        <taxon>Thiomargarita</taxon>
    </lineage>
</organism>
<dbReference type="GO" id="GO:0003924">
    <property type="term" value="F:GTPase activity"/>
    <property type="evidence" value="ECO:0007669"/>
    <property type="project" value="UniProtKB-UniRule"/>
</dbReference>
<accession>A0A0A6PAE6</accession>
<dbReference type="GO" id="GO:0005525">
    <property type="term" value="F:GTP binding"/>
    <property type="evidence" value="ECO:0007669"/>
    <property type="project" value="UniProtKB-KW"/>
</dbReference>
<keyword evidence="6 8" id="KW-0648">Protein biosynthesis</keyword>
<keyword evidence="3 8" id="KW-0963">Cytoplasm</keyword>
<evidence type="ECO:0000256" key="8">
    <source>
        <dbReference type="HAMAP-Rule" id="MF_00100"/>
    </source>
</evidence>
<dbReference type="Proteomes" id="UP000030428">
    <property type="component" value="Unassembled WGS sequence"/>
</dbReference>
<dbReference type="InterPro" id="IPR044145">
    <property type="entry name" value="IF2_II"/>
</dbReference>
<dbReference type="InterPro" id="IPR036925">
    <property type="entry name" value="TIF_IF2_dom3_sf"/>
</dbReference>
<feature type="region of interest" description="G-domain" evidence="8">
    <location>
        <begin position="401"/>
        <end position="549"/>
    </location>
</feature>
<dbReference type="InterPro" id="IPR000795">
    <property type="entry name" value="T_Tr_GTP-bd_dom"/>
</dbReference>
<evidence type="ECO:0000256" key="10">
    <source>
        <dbReference type="SAM" id="MobiDB-lite"/>
    </source>
</evidence>
<proteinExistence type="inferred from homology"/>
<evidence type="ECO:0000259" key="11">
    <source>
        <dbReference type="PROSITE" id="PS51722"/>
    </source>
</evidence>
<dbReference type="SUPFAM" id="SSF46955">
    <property type="entry name" value="Putative DNA-binding domain"/>
    <property type="match status" value="1"/>
</dbReference>
<feature type="compositionally biased region" description="Basic and acidic residues" evidence="10">
    <location>
        <begin position="220"/>
        <end position="229"/>
    </location>
</feature>
<dbReference type="HAMAP" id="MF_00100_B">
    <property type="entry name" value="IF_2_B"/>
    <property type="match status" value="1"/>
</dbReference>
<keyword evidence="13" id="KW-1185">Reference proteome</keyword>
<dbReference type="FunFam" id="3.40.50.10050:FF:000001">
    <property type="entry name" value="Translation initiation factor IF-2"/>
    <property type="match status" value="1"/>
</dbReference>
<dbReference type="CDD" id="cd01887">
    <property type="entry name" value="IF2_eIF5B"/>
    <property type="match status" value="1"/>
</dbReference>
<dbReference type="Gene3D" id="3.40.50.300">
    <property type="entry name" value="P-loop containing nucleotide triphosphate hydrolases"/>
    <property type="match status" value="1"/>
</dbReference>
<evidence type="ECO:0000256" key="9">
    <source>
        <dbReference type="RuleBase" id="RU000644"/>
    </source>
</evidence>
<dbReference type="PROSITE" id="PS01176">
    <property type="entry name" value="IF2"/>
    <property type="match status" value="1"/>
</dbReference>
<dbReference type="Gene3D" id="3.40.50.10050">
    <property type="entry name" value="Translation initiation factor IF- 2, domain 3"/>
    <property type="match status" value="1"/>
</dbReference>
<comment type="similarity">
    <text evidence="1 8 9">Belongs to the TRAFAC class translation factor GTPase superfamily. Classic translation factor GTPase family. IF-2 subfamily.</text>
</comment>
<keyword evidence="4 8" id="KW-0396">Initiation factor</keyword>
<dbReference type="EMBL" id="JSZA02000093">
    <property type="protein sequence ID" value="KHD07224.1"/>
    <property type="molecule type" value="Genomic_DNA"/>
</dbReference>
<dbReference type="GO" id="GO:0003743">
    <property type="term" value="F:translation initiation factor activity"/>
    <property type="evidence" value="ECO:0007669"/>
    <property type="project" value="UniProtKB-UniRule"/>
</dbReference>
<dbReference type="InterPro" id="IPR023115">
    <property type="entry name" value="TIF_IF2_dom3"/>
</dbReference>
<dbReference type="SUPFAM" id="SSF52540">
    <property type="entry name" value="P-loop containing nucleoside triphosphate hydrolases"/>
    <property type="match status" value="1"/>
</dbReference>
<feature type="binding site" evidence="8">
    <location>
        <begin position="407"/>
        <end position="414"/>
    </location>
    <ligand>
        <name>GTP</name>
        <dbReference type="ChEBI" id="CHEBI:37565"/>
    </ligand>
</feature>
<dbReference type="NCBIfam" id="TIGR00487">
    <property type="entry name" value="IF-2"/>
    <property type="match status" value="1"/>
</dbReference>
<dbReference type="Pfam" id="PF11987">
    <property type="entry name" value="IF-2"/>
    <property type="match status" value="1"/>
</dbReference>
<dbReference type="Pfam" id="PF04760">
    <property type="entry name" value="IF2_N"/>
    <property type="match status" value="1"/>
</dbReference>
<gene>
    <name evidence="8" type="primary">infB</name>
    <name evidence="12" type="ORF">PN36_21070</name>
</gene>
<dbReference type="InterPro" id="IPR006847">
    <property type="entry name" value="IF2_N"/>
</dbReference>
<feature type="compositionally biased region" description="Basic and acidic residues" evidence="10">
    <location>
        <begin position="192"/>
        <end position="206"/>
    </location>
</feature>
<feature type="compositionally biased region" description="Basic and acidic residues" evidence="10">
    <location>
        <begin position="107"/>
        <end position="131"/>
    </location>
</feature>
<feature type="compositionally biased region" description="Basic and acidic residues" evidence="10">
    <location>
        <begin position="140"/>
        <end position="164"/>
    </location>
</feature>
<sequence length="898" mass="99174">MAEVTIRQFADDVKIPIGRLLAQLGDAGLSAKRADDKISETEKRRLLSHMRKVHGKDTDKSVNQSPNKITLKRKVVSELKVPNSQGRAKTVQVEVRKKRTYVKKHREPVNKEPVAQRKVEKEPDRQQRRPEGTPANATEQKARRERNSRDTGRGRRSPKTEAEKQQQPNRGAVRTNRPDSDNKSGASAVRNKNSETTEKSSERTTTVKDSAATQKPRKRYTNDAKRPGEAVRQAPKHRRGVNEKKSGEERPKEGENPARKRRRRRRKKETDTGYSGTKNQTAKRQEEEQKKPKNKQKRAPEKPQHGAFSRPTSPIVREVSLPESLTVMELAQKMSVKSAVLIKTMMKMGTMVTINQRIDQETAAIIVEEMGHTPKLLQENAIESGLIQTGQQIGERVPRAPVVTIMGHVDHGKTSLLDYIRRTKVADGEAGGITQHIGAYHVDTPKGTVSFLDTPGHAAFTAMRARGAKVTDIVVLVVAADDGVMPQTNEAIQHAKAAEVPLLVAINKIDKPEADPERVKQELVAKEVVPEDWGGDTMFVQVSAKTGEGIDELLDSILLQAEVLELTTVAEGTATGVIVESRLDKGRGAVASLLVQSGQLKKGDILLAGKEYGRVRAMLDETGKHIKEAGPSIPVEVLGLSGVPSAGDEAIVVSDERKAREIALFRQGKYREVRLARQQAINLENMFSQFQTGQINTLNIVLKADVDGSVEALREALVKLSNDEVKVKIVASGVGGISESDVNLAVASNAILMGFNVRANVNAKNLIDEEKIDLHYYSVIYEAIDEVKKALSGMLAPEIREEIIGLAEVREVFRSPKFGLVAGCLVIDGLVKRHSPIRVLRDNVVIFEGELDSLRRFKDDALEVKAGIECGIGVKNYSDVKVNDQIEIYEKRTIARTI</sequence>
<comment type="subcellular location">
    <subcellularLocation>
        <location evidence="8">Cytoplasm</location>
    </subcellularLocation>
</comment>
<dbReference type="InterPro" id="IPR009061">
    <property type="entry name" value="DNA-bd_dom_put_sf"/>
</dbReference>
<evidence type="ECO:0000313" key="13">
    <source>
        <dbReference type="Proteomes" id="UP000030428"/>
    </source>
</evidence>
<comment type="caution">
    <text evidence="12">The sequence shown here is derived from an EMBL/GenBank/DDBJ whole genome shotgun (WGS) entry which is preliminary data.</text>
</comment>
<dbReference type="GO" id="GO:0005829">
    <property type="term" value="C:cytosol"/>
    <property type="evidence" value="ECO:0007669"/>
    <property type="project" value="TreeGrafter"/>
</dbReference>
<keyword evidence="5 8" id="KW-0547">Nucleotide-binding</keyword>
<dbReference type="SUPFAM" id="SSF52156">
    <property type="entry name" value="Initiation factor IF2/eIF5b, domain 3"/>
    <property type="match status" value="1"/>
</dbReference>
<evidence type="ECO:0000313" key="12">
    <source>
        <dbReference type="EMBL" id="KHD07224.1"/>
    </source>
</evidence>
<dbReference type="Pfam" id="PF00009">
    <property type="entry name" value="GTP_EFTU"/>
    <property type="match status" value="1"/>
</dbReference>
<dbReference type="FunFam" id="3.40.50.300:FF:000019">
    <property type="entry name" value="Translation initiation factor IF-2"/>
    <property type="match status" value="1"/>
</dbReference>
<reference evidence="12 13" key="1">
    <citation type="journal article" date="2016" name="Front. Microbiol.">
        <title>Single-Cell (Meta-)Genomics of a Dimorphic Candidatus Thiomargarita nelsonii Reveals Genomic Plasticity.</title>
        <authorList>
            <person name="Flood B.E."/>
            <person name="Fliss P."/>
            <person name="Jones D.S."/>
            <person name="Dick G.J."/>
            <person name="Jain S."/>
            <person name="Kaster A.K."/>
            <person name="Winkel M."/>
            <person name="Mussmann M."/>
            <person name="Bailey J."/>
        </authorList>
    </citation>
    <scope>NUCLEOTIDE SEQUENCE [LARGE SCALE GENOMIC DNA]</scope>
    <source>
        <strain evidence="12">Hydrate Ridge</strain>
    </source>
</reference>
<evidence type="ECO:0000256" key="6">
    <source>
        <dbReference type="ARBA" id="ARBA00022917"/>
    </source>
</evidence>
<feature type="region of interest" description="Disordered" evidence="10">
    <location>
        <begin position="49"/>
        <end position="315"/>
    </location>
</feature>
<evidence type="ECO:0000256" key="4">
    <source>
        <dbReference type="ARBA" id="ARBA00022540"/>
    </source>
</evidence>
<dbReference type="Pfam" id="PF08364">
    <property type="entry name" value="IF2_assoc"/>
    <property type="match status" value="1"/>
</dbReference>
<evidence type="ECO:0000256" key="1">
    <source>
        <dbReference type="ARBA" id="ARBA00007733"/>
    </source>
</evidence>
<dbReference type="InterPro" id="IPR013575">
    <property type="entry name" value="IF2_assoc_dom_bac"/>
</dbReference>
<keyword evidence="7 8" id="KW-0342">GTP-binding</keyword>
<dbReference type="Gene3D" id="3.30.56.50">
    <property type="entry name" value="Putative DNA-binding domain, N-terminal subdomain of bacterial translation initiation factor IF2"/>
    <property type="match status" value="1"/>
</dbReference>
<dbReference type="CDD" id="cd03702">
    <property type="entry name" value="IF2_mtIF2_II"/>
    <property type="match status" value="1"/>
</dbReference>
<dbReference type="InterPro" id="IPR027417">
    <property type="entry name" value="P-loop_NTPase"/>
</dbReference>
<dbReference type="InterPro" id="IPR000178">
    <property type="entry name" value="TF_IF2_bacterial-like"/>
</dbReference>
<feature type="domain" description="Tr-type G" evidence="11">
    <location>
        <begin position="398"/>
        <end position="567"/>
    </location>
</feature>
<name>A0A0A6PAE6_9GAMM</name>
<protein>
    <recommendedName>
        <fullName evidence="2 8">Translation initiation factor IF-2</fullName>
    </recommendedName>
</protein>
<dbReference type="NCBIfam" id="TIGR00231">
    <property type="entry name" value="small_GTP"/>
    <property type="match status" value="1"/>
</dbReference>
<dbReference type="PANTHER" id="PTHR43381">
    <property type="entry name" value="TRANSLATION INITIATION FACTOR IF-2-RELATED"/>
    <property type="match status" value="1"/>
</dbReference>
<dbReference type="PANTHER" id="PTHR43381:SF5">
    <property type="entry name" value="TR-TYPE G DOMAIN-CONTAINING PROTEIN"/>
    <property type="match status" value="1"/>
</dbReference>
<feature type="compositionally biased region" description="Basic and acidic residues" evidence="10">
    <location>
        <begin position="240"/>
        <end position="258"/>
    </location>
</feature>
<dbReference type="InterPro" id="IPR053905">
    <property type="entry name" value="EF-G-like_DII"/>
</dbReference>
<feature type="compositionally biased region" description="Basic residues" evidence="10">
    <location>
        <begin position="96"/>
        <end position="106"/>
    </location>
</feature>
<dbReference type="AlphaFoldDB" id="A0A0A6PAE6"/>
<dbReference type="Gene3D" id="2.40.30.10">
    <property type="entry name" value="Translation factors"/>
    <property type="match status" value="2"/>
</dbReference>
<evidence type="ECO:0000256" key="7">
    <source>
        <dbReference type="ARBA" id="ARBA00023134"/>
    </source>
</evidence>